<proteinExistence type="evidence at transcript level"/>
<evidence type="ECO:0000313" key="3">
    <source>
        <dbReference type="EMBL" id="JAC27864.1"/>
    </source>
</evidence>
<reference evidence="3" key="1">
    <citation type="submission" date="2014-03" db="EMBL/GenBank/DDBJ databases">
        <title>The sialotranscriptome of Amblyomma triste, Amblyomma parvum and Amblyomma cajennense ticks, uncovered by 454-based RNA-seq.</title>
        <authorList>
            <person name="Garcia G.R."/>
            <person name="Gardinassi L.G."/>
            <person name="Ribeiro J.M."/>
            <person name="Anatriello E."/>
            <person name="Ferreira B.R."/>
            <person name="Moreira H.N."/>
            <person name="Mafra C."/>
            <person name="Olegario M.M."/>
            <person name="Szabo P.J."/>
            <person name="Miranda-Santos I.K."/>
            <person name="Maruyama S.R."/>
        </authorList>
    </citation>
    <scope>NUCLEOTIDE SEQUENCE</scope>
    <source>
        <strain evidence="3">Mato Grasso do Sul</strain>
        <tissue evidence="3">Salivary glands</tissue>
    </source>
</reference>
<dbReference type="AlphaFoldDB" id="A0A023G275"/>
<name>A0A023G275_AMBTT</name>
<evidence type="ECO:0000256" key="1">
    <source>
        <dbReference type="SAM" id="MobiDB-lite"/>
    </source>
</evidence>
<accession>A0A023G275</accession>
<feature type="region of interest" description="Disordered" evidence="1">
    <location>
        <begin position="30"/>
        <end position="94"/>
    </location>
</feature>
<feature type="signal peptide" evidence="2">
    <location>
        <begin position="1"/>
        <end position="26"/>
    </location>
</feature>
<keyword evidence="2" id="KW-0732">Signal</keyword>
<protein>
    <submittedName>
        <fullName evidence="3">Putative secreted mucin</fullName>
    </submittedName>
</protein>
<organism evidence="3">
    <name type="scientific">Amblyomma triste</name>
    <name type="common">Neotropical tick</name>
    <dbReference type="NCBI Taxonomy" id="251400"/>
    <lineage>
        <taxon>Eukaryota</taxon>
        <taxon>Metazoa</taxon>
        <taxon>Ecdysozoa</taxon>
        <taxon>Arthropoda</taxon>
        <taxon>Chelicerata</taxon>
        <taxon>Arachnida</taxon>
        <taxon>Acari</taxon>
        <taxon>Parasitiformes</taxon>
        <taxon>Ixodida</taxon>
        <taxon>Ixodoidea</taxon>
        <taxon>Ixodidae</taxon>
        <taxon>Amblyomminae</taxon>
        <taxon>Amblyomma</taxon>
    </lineage>
</organism>
<feature type="compositionally biased region" description="Pro residues" evidence="1">
    <location>
        <begin position="50"/>
        <end position="61"/>
    </location>
</feature>
<evidence type="ECO:0000256" key="2">
    <source>
        <dbReference type="SAM" id="SignalP"/>
    </source>
</evidence>
<sequence>MAPRPFYFITLAVYVLVFQALPRNLAHEDSKVLSNGGPLPIVSARGLTPPNSPSGSPPPSPSQFLPPLNGPRPPVPSREEKYPEVFSPPGSPTIELTIPAQPTINFTNPSPPVRAIYQTSPYPRQVFSSRQGCHIPPP</sequence>
<dbReference type="EMBL" id="GBBM01007554">
    <property type="protein sequence ID" value="JAC27864.1"/>
    <property type="molecule type" value="mRNA"/>
</dbReference>
<feature type="chain" id="PRO_5001516091" evidence="2">
    <location>
        <begin position="27"/>
        <end position="138"/>
    </location>
</feature>